<comment type="caution">
    <text evidence="18">The sequence shown here is derived from an EMBL/GenBank/DDBJ whole genome shotgun (WGS) entry which is preliminary data.</text>
</comment>
<keyword evidence="13" id="KW-0326">Glycosidase</keyword>
<evidence type="ECO:0000256" key="15">
    <source>
        <dbReference type="PROSITE-ProRule" id="PRU00391"/>
    </source>
</evidence>
<dbReference type="PROSITE" id="PS51066">
    <property type="entry name" value="ZF_FPG_2"/>
    <property type="match status" value="1"/>
</dbReference>
<evidence type="ECO:0000259" key="16">
    <source>
        <dbReference type="PROSITE" id="PS51066"/>
    </source>
</evidence>
<name>A0ABV8HSE3_9ACTN</name>
<comment type="cofactor">
    <cofactor evidence="2">
        <name>Zn(2+)</name>
        <dbReference type="ChEBI" id="CHEBI:29105"/>
    </cofactor>
</comment>
<evidence type="ECO:0000256" key="11">
    <source>
        <dbReference type="ARBA" id="ARBA00023239"/>
    </source>
</evidence>
<dbReference type="PANTHER" id="PTHR22993">
    <property type="entry name" value="FORMAMIDOPYRIMIDINE-DNA GLYCOSYLASE"/>
    <property type="match status" value="1"/>
</dbReference>
<evidence type="ECO:0000256" key="10">
    <source>
        <dbReference type="ARBA" id="ARBA00023204"/>
    </source>
</evidence>
<evidence type="ECO:0000256" key="5">
    <source>
        <dbReference type="ARBA" id="ARBA00022763"/>
    </source>
</evidence>
<proteinExistence type="inferred from homology"/>
<dbReference type="Gene3D" id="1.10.8.50">
    <property type="match status" value="1"/>
</dbReference>
<evidence type="ECO:0000313" key="18">
    <source>
        <dbReference type="EMBL" id="MFC4034938.1"/>
    </source>
</evidence>
<dbReference type="RefSeq" id="WP_386434014.1">
    <property type="nucleotide sequence ID" value="NZ_JBHSBB010000019.1"/>
</dbReference>
<sequence length="271" mass="29621">MPELPDVEGFRRVLSSCGQGRRIQRVAVADAGVLRGVSTGRLRRGLEGRRLSAPHRHGKWLIARTDDGPALLLHFGMTGRLLCCSPDDPPHPHDRVRIGLGGGHELRYRDQRKLQGLRLAGSAAEVGRALAGQGPDALSVGRREFRELLGGRRAGLKPLLMDQSVLAGLGNLLVDEILWRARLHPTRPANRLTEEDIRRLHSAMRRVLTLSVRAGEVPGRPSWLTGHRDGAAPRCPRCGTPLRRGRVGGRGTVWCPHCQPETAATGTPGHR</sequence>
<comment type="catalytic activity">
    <reaction evidence="1">
        <text>Hydrolysis of DNA containing ring-opened 7-methylguanine residues, releasing 2,6-diamino-4-hydroxy-5-(N-methyl)formamidopyrimidine.</text>
        <dbReference type="EC" id="3.2.2.23"/>
    </reaction>
</comment>
<reference evidence="19" key="1">
    <citation type="journal article" date="2019" name="Int. J. Syst. Evol. Microbiol.">
        <title>The Global Catalogue of Microorganisms (GCM) 10K type strain sequencing project: providing services to taxonomists for standard genome sequencing and annotation.</title>
        <authorList>
            <consortium name="The Broad Institute Genomics Platform"/>
            <consortium name="The Broad Institute Genome Sequencing Center for Infectious Disease"/>
            <person name="Wu L."/>
            <person name="Ma J."/>
        </authorList>
    </citation>
    <scope>NUCLEOTIDE SEQUENCE [LARGE SCALE GENOMIC DNA]</scope>
    <source>
        <strain evidence="19">CGMCC 4.7237</strain>
    </source>
</reference>
<dbReference type="SMART" id="SM00898">
    <property type="entry name" value="Fapy_DNA_glyco"/>
    <property type="match status" value="1"/>
</dbReference>
<dbReference type="InterPro" id="IPR010663">
    <property type="entry name" value="Znf_FPG/IleRS"/>
</dbReference>
<dbReference type="InterPro" id="IPR000214">
    <property type="entry name" value="Znf_DNA_glyclase/AP_lyase"/>
</dbReference>
<accession>A0ABV8HSE3</accession>
<feature type="domain" description="Formamidopyrimidine-DNA glycosylase catalytic" evidence="17">
    <location>
        <begin position="2"/>
        <end position="115"/>
    </location>
</feature>
<dbReference type="Pfam" id="PF01149">
    <property type="entry name" value="Fapy_DNA_glyco"/>
    <property type="match status" value="1"/>
</dbReference>
<evidence type="ECO:0000259" key="17">
    <source>
        <dbReference type="PROSITE" id="PS51068"/>
    </source>
</evidence>
<dbReference type="SMART" id="SM01232">
    <property type="entry name" value="H2TH"/>
    <property type="match status" value="1"/>
</dbReference>
<protein>
    <submittedName>
        <fullName evidence="18">Fpg/Nei family DNA glycosylase</fullName>
    </submittedName>
</protein>
<dbReference type="Proteomes" id="UP001595765">
    <property type="component" value="Unassembled WGS sequence"/>
</dbReference>
<dbReference type="Gene3D" id="3.20.190.10">
    <property type="entry name" value="MutM-like, N-terminal"/>
    <property type="match status" value="1"/>
</dbReference>
<keyword evidence="11" id="KW-0456">Lyase</keyword>
<keyword evidence="10" id="KW-0234">DNA repair</keyword>
<dbReference type="InterPro" id="IPR012319">
    <property type="entry name" value="FPG_cat"/>
</dbReference>
<keyword evidence="12" id="KW-0511">Multifunctional enzyme</keyword>
<evidence type="ECO:0000256" key="1">
    <source>
        <dbReference type="ARBA" id="ARBA00001668"/>
    </source>
</evidence>
<dbReference type="InterPro" id="IPR035937">
    <property type="entry name" value="FPG_N"/>
</dbReference>
<dbReference type="InterPro" id="IPR015886">
    <property type="entry name" value="H2TH_FPG"/>
</dbReference>
<dbReference type="PROSITE" id="PS51068">
    <property type="entry name" value="FPG_CAT"/>
    <property type="match status" value="1"/>
</dbReference>
<dbReference type="SUPFAM" id="SSF81624">
    <property type="entry name" value="N-terminal domain of MutM-like DNA repair proteins"/>
    <property type="match status" value="1"/>
</dbReference>
<evidence type="ECO:0000256" key="8">
    <source>
        <dbReference type="ARBA" id="ARBA00022833"/>
    </source>
</evidence>
<dbReference type="PROSITE" id="PS01242">
    <property type="entry name" value="ZF_FPG_1"/>
    <property type="match status" value="1"/>
</dbReference>
<feature type="domain" description="FPG-type" evidence="16">
    <location>
        <begin position="216"/>
        <end position="260"/>
    </location>
</feature>
<evidence type="ECO:0000256" key="12">
    <source>
        <dbReference type="ARBA" id="ARBA00023268"/>
    </source>
</evidence>
<dbReference type="CDD" id="cd08773">
    <property type="entry name" value="FpgNei_N"/>
    <property type="match status" value="1"/>
</dbReference>
<evidence type="ECO:0000256" key="9">
    <source>
        <dbReference type="ARBA" id="ARBA00023125"/>
    </source>
</evidence>
<evidence type="ECO:0000256" key="6">
    <source>
        <dbReference type="ARBA" id="ARBA00022771"/>
    </source>
</evidence>
<evidence type="ECO:0000256" key="13">
    <source>
        <dbReference type="ARBA" id="ARBA00023295"/>
    </source>
</evidence>
<dbReference type="InterPro" id="IPR010979">
    <property type="entry name" value="Ribosomal_uS13-like_H2TH"/>
</dbReference>
<dbReference type="EMBL" id="JBHSBB010000019">
    <property type="protein sequence ID" value="MFC4034938.1"/>
    <property type="molecule type" value="Genomic_DNA"/>
</dbReference>
<evidence type="ECO:0000256" key="7">
    <source>
        <dbReference type="ARBA" id="ARBA00022801"/>
    </source>
</evidence>
<evidence type="ECO:0000256" key="2">
    <source>
        <dbReference type="ARBA" id="ARBA00001947"/>
    </source>
</evidence>
<keyword evidence="4" id="KW-0479">Metal-binding</keyword>
<gene>
    <name evidence="18" type="ORF">ACFO3J_26220</name>
</gene>
<organism evidence="18 19">
    <name type="scientific">Streptomyces polygonati</name>
    <dbReference type="NCBI Taxonomy" id="1617087"/>
    <lineage>
        <taxon>Bacteria</taxon>
        <taxon>Bacillati</taxon>
        <taxon>Actinomycetota</taxon>
        <taxon>Actinomycetes</taxon>
        <taxon>Kitasatosporales</taxon>
        <taxon>Streptomycetaceae</taxon>
        <taxon>Streptomyces</taxon>
    </lineage>
</organism>
<dbReference type="Pfam" id="PF06827">
    <property type="entry name" value="zf-FPG_IleRS"/>
    <property type="match status" value="1"/>
</dbReference>
<dbReference type="InterPro" id="IPR015887">
    <property type="entry name" value="DNA_glyclase_Znf_dom_DNA_BS"/>
</dbReference>
<dbReference type="Pfam" id="PF06831">
    <property type="entry name" value="H2TH"/>
    <property type="match status" value="1"/>
</dbReference>
<evidence type="ECO:0000256" key="3">
    <source>
        <dbReference type="ARBA" id="ARBA00009409"/>
    </source>
</evidence>
<evidence type="ECO:0000313" key="19">
    <source>
        <dbReference type="Proteomes" id="UP001595765"/>
    </source>
</evidence>
<keyword evidence="8" id="KW-0862">Zinc</keyword>
<keyword evidence="6 15" id="KW-0863">Zinc-finger</keyword>
<comment type="similarity">
    <text evidence="3">Belongs to the FPG family.</text>
</comment>
<keyword evidence="9" id="KW-0238">DNA-binding</keyword>
<keyword evidence="19" id="KW-1185">Reference proteome</keyword>
<keyword evidence="7" id="KW-0378">Hydrolase</keyword>
<dbReference type="PANTHER" id="PTHR22993:SF9">
    <property type="entry name" value="FORMAMIDOPYRIMIDINE-DNA GLYCOSYLASE"/>
    <property type="match status" value="1"/>
</dbReference>
<evidence type="ECO:0000256" key="4">
    <source>
        <dbReference type="ARBA" id="ARBA00022723"/>
    </source>
</evidence>
<keyword evidence="5" id="KW-0227">DNA damage</keyword>
<dbReference type="SUPFAM" id="SSF57716">
    <property type="entry name" value="Glucocorticoid receptor-like (DNA-binding domain)"/>
    <property type="match status" value="1"/>
</dbReference>
<evidence type="ECO:0000256" key="14">
    <source>
        <dbReference type="ARBA" id="ARBA00044632"/>
    </source>
</evidence>
<comment type="catalytic activity">
    <reaction evidence="14">
        <text>2'-deoxyribonucleotide-(2'-deoxyribose 5'-phosphate)-2'-deoxyribonucleotide-DNA = a 3'-end 2'-deoxyribonucleotide-(2,3-dehydro-2,3-deoxyribose 5'-phosphate)-DNA + a 5'-end 5'-phospho-2'-deoxyribonucleoside-DNA + H(+)</text>
        <dbReference type="Rhea" id="RHEA:66592"/>
        <dbReference type="Rhea" id="RHEA-COMP:13180"/>
        <dbReference type="Rhea" id="RHEA-COMP:16897"/>
        <dbReference type="Rhea" id="RHEA-COMP:17067"/>
        <dbReference type="ChEBI" id="CHEBI:15378"/>
        <dbReference type="ChEBI" id="CHEBI:136412"/>
        <dbReference type="ChEBI" id="CHEBI:157695"/>
        <dbReference type="ChEBI" id="CHEBI:167181"/>
        <dbReference type="EC" id="4.2.99.18"/>
    </reaction>
</comment>
<dbReference type="SUPFAM" id="SSF46946">
    <property type="entry name" value="S13-like H2TH domain"/>
    <property type="match status" value="1"/>
</dbReference>